<dbReference type="Proteomes" id="UP000008068">
    <property type="component" value="Unassembled WGS sequence"/>
</dbReference>
<evidence type="ECO:0000256" key="1">
    <source>
        <dbReference type="SAM" id="MobiDB-lite"/>
    </source>
</evidence>
<protein>
    <submittedName>
        <fullName evidence="2">Uncharacterized protein</fullName>
    </submittedName>
</protein>
<dbReference type="AlphaFoldDB" id="G0MB01"/>
<feature type="compositionally biased region" description="Basic and acidic residues" evidence="1">
    <location>
        <begin position="14"/>
        <end position="39"/>
    </location>
</feature>
<dbReference type="HOGENOM" id="CLU_2778112_0_0_1"/>
<evidence type="ECO:0000313" key="2">
    <source>
        <dbReference type="EMBL" id="EGT40338.1"/>
    </source>
</evidence>
<dbReference type="EMBL" id="GL379788">
    <property type="protein sequence ID" value="EGT40338.1"/>
    <property type="molecule type" value="Genomic_DNA"/>
</dbReference>
<gene>
    <name evidence="2" type="ORF">CAEBREN_16116</name>
</gene>
<organism evidence="3">
    <name type="scientific">Caenorhabditis brenneri</name>
    <name type="common">Nematode worm</name>
    <dbReference type="NCBI Taxonomy" id="135651"/>
    <lineage>
        <taxon>Eukaryota</taxon>
        <taxon>Metazoa</taxon>
        <taxon>Ecdysozoa</taxon>
        <taxon>Nematoda</taxon>
        <taxon>Chromadorea</taxon>
        <taxon>Rhabditida</taxon>
        <taxon>Rhabditina</taxon>
        <taxon>Rhabditomorpha</taxon>
        <taxon>Rhabditoidea</taxon>
        <taxon>Rhabditidae</taxon>
        <taxon>Peloderinae</taxon>
        <taxon>Caenorhabditis</taxon>
    </lineage>
</organism>
<proteinExistence type="predicted"/>
<keyword evidence="3" id="KW-1185">Reference proteome</keyword>
<name>G0MB01_CAEBE</name>
<sequence length="69" mass="7947">MRIELTAPEPQVPAHHDSRASIRERGFENPFRRVVERARAGNQGALDDAERQRQAVDENPADVGRRRMR</sequence>
<evidence type="ECO:0000313" key="3">
    <source>
        <dbReference type="Proteomes" id="UP000008068"/>
    </source>
</evidence>
<feature type="region of interest" description="Disordered" evidence="1">
    <location>
        <begin position="1"/>
        <end position="69"/>
    </location>
</feature>
<reference evidence="3" key="1">
    <citation type="submission" date="2011-07" db="EMBL/GenBank/DDBJ databases">
        <authorList>
            <consortium name="Caenorhabditis brenneri Sequencing and Analysis Consortium"/>
            <person name="Wilson R.K."/>
        </authorList>
    </citation>
    <scope>NUCLEOTIDE SEQUENCE [LARGE SCALE GENOMIC DNA]</scope>
    <source>
        <strain evidence="3">PB2801</strain>
    </source>
</reference>
<accession>G0MB01</accession>
<dbReference type="InParanoid" id="G0MB01"/>